<accession>A0AAV0W9W5</accession>
<dbReference type="Pfam" id="PF00078">
    <property type="entry name" value="RVT_1"/>
    <property type="match status" value="1"/>
</dbReference>
<comment type="caution">
    <text evidence="2">The sequence shown here is derived from an EMBL/GenBank/DDBJ whole genome shotgun (WGS) entry which is preliminary data.</text>
</comment>
<name>A0AAV0W9W5_9HEMI</name>
<dbReference type="PANTHER" id="PTHR19446">
    <property type="entry name" value="REVERSE TRANSCRIPTASES"/>
    <property type="match status" value="1"/>
</dbReference>
<evidence type="ECO:0000259" key="1">
    <source>
        <dbReference type="Pfam" id="PF00078"/>
    </source>
</evidence>
<dbReference type="AlphaFoldDB" id="A0AAV0W9W5"/>
<keyword evidence="3" id="KW-1185">Reference proteome</keyword>
<dbReference type="Proteomes" id="UP001160148">
    <property type="component" value="Unassembled WGS sequence"/>
</dbReference>
<dbReference type="InterPro" id="IPR000477">
    <property type="entry name" value="RT_dom"/>
</dbReference>
<proteinExistence type="predicted"/>
<feature type="domain" description="Reverse transcriptase" evidence="1">
    <location>
        <begin position="45"/>
        <end position="142"/>
    </location>
</feature>
<reference evidence="2 3" key="1">
    <citation type="submission" date="2023-01" db="EMBL/GenBank/DDBJ databases">
        <authorList>
            <person name="Whitehead M."/>
        </authorList>
    </citation>
    <scope>NUCLEOTIDE SEQUENCE [LARGE SCALE GENOMIC DNA]</scope>
</reference>
<evidence type="ECO:0000313" key="3">
    <source>
        <dbReference type="Proteomes" id="UP001160148"/>
    </source>
</evidence>
<evidence type="ECO:0000313" key="2">
    <source>
        <dbReference type="EMBL" id="CAI6352664.1"/>
    </source>
</evidence>
<protein>
    <recommendedName>
        <fullName evidence="1">Reverse transcriptase domain-containing protein</fullName>
    </recommendedName>
</protein>
<sequence length="173" mass="19953">MLRKDWQALLEHMKQLFGRCLQDGTFTECWKTARLVIINNPSKDDLGKVKSYLPISLLPILGKALELMVIQEITRETDLDSQAEQHRFTAGKSTISAVESVYTWIDASKCRNIFLTFLDITSTFDHVKWSPLLAQLKYLGASISRGSSNRTLKNRWADFELEGVNFKRRLERE</sequence>
<organism evidence="2 3">
    <name type="scientific">Macrosiphum euphorbiae</name>
    <name type="common">potato aphid</name>
    <dbReference type="NCBI Taxonomy" id="13131"/>
    <lineage>
        <taxon>Eukaryota</taxon>
        <taxon>Metazoa</taxon>
        <taxon>Ecdysozoa</taxon>
        <taxon>Arthropoda</taxon>
        <taxon>Hexapoda</taxon>
        <taxon>Insecta</taxon>
        <taxon>Pterygota</taxon>
        <taxon>Neoptera</taxon>
        <taxon>Paraneoptera</taxon>
        <taxon>Hemiptera</taxon>
        <taxon>Sternorrhyncha</taxon>
        <taxon>Aphidomorpha</taxon>
        <taxon>Aphidoidea</taxon>
        <taxon>Aphididae</taxon>
        <taxon>Macrosiphini</taxon>
        <taxon>Macrosiphum</taxon>
    </lineage>
</organism>
<gene>
    <name evidence="2" type="ORF">MEUPH1_LOCUS8876</name>
</gene>
<dbReference type="EMBL" id="CARXXK010000002">
    <property type="protein sequence ID" value="CAI6352664.1"/>
    <property type="molecule type" value="Genomic_DNA"/>
</dbReference>